<dbReference type="AlphaFoldDB" id="A0AAP2DGS4"/>
<evidence type="ECO:0000313" key="5">
    <source>
        <dbReference type="Proteomes" id="UP001319200"/>
    </source>
</evidence>
<dbReference type="SMART" id="SM00850">
    <property type="entry name" value="LytTR"/>
    <property type="match status" value="1"/>
</dbReference>
<feature type="domain" description="Response regulatory" evidence="2">
    <location>
        <begin position="4"/>
        <end position="115"/>
    </location>
</feature>
<dbReference type="Pfam" id="PF00072">
    <property type="entry name" value="Response_reg"/>
    <property type="match status" value="1"/>
</dbReference>
<keyword evidence="4" id="KW-0238">DNA-binding</keyword>
<dbReference type="PROSITE" id="PS50930">
    <property type="entry name" value="HTH_LYTTR"/>
    <property type="match status" value="1"/>
</dbReference>
<feature type="modified residue" description="4-aspartylphosphate" evidence="1">
    <location>
        <position position="55"/>
    </location>
</feature>
<dbReference type="InterPro" id="IPR011006">
    <property type="entry name" value="CheY-like_superfamily"/>
</dbReference>
<proteinExistence type="predicted"/>
<evidence type="ECO:0000259" key="2">
    <source>
        <dbReference type="PROSITE" id="PS50110"/>
    </source>
</evidence>
<gene>
    <name evidence="4" type="ORF">KK083_04335</name>
</gene>
<evidence type="ECO:0000259" key="3">
    <source>
        <dbReference type="PROSITE" id="PS50930"/>
    </source>
</evidence>
<dbReference type="SMART" id="SM00448">
    <property type="entry name" value="REC"/>
    <property type="match status" value="1"/>
</dbReference>
<evidence type="ECO:0000313" key="4">
    <source>
        <dbReference type="EMBL" id="MBT1696091.1"/>
    </source>
</evidence>
<evidence type="ECO:0000256" key="1">
    <source>
        <dbReference type="PROSITE-ProRule" id="PRU00169"/>
    </source>
</evidence>
<accession>A0AAP2DGS4</accession>
<organism evidence="4 5">
    <name type="scientific">Chryseosolibacter histidini</name>
    <dbReference type="NCBI Taxonomy" id="2782349"/>
    <lineage>
        <taxon>Bacteria</taxon>
        <taxon>Pseudomonadati</taxon>
        <taxon>Bacteroidota</taxon>
        <taxon>Cytophagia</taxon>
        <taxon>Cytophagales</taxon>
        <taxon>Chryseotaleaceae</taxon>
        <taxon>Chryseosolibacter</taxon>
    </lineage>
</organism>
<dbReference type="InterPro" id="IPR001789">
    <property type="entry name" value="Sig_transdc_resp-reg_receiver"/>
</dbReference>
<dbReference type="PROSITE" id="PS50110">
    <property type="entry name" value="RESPONSE_REGULATORY"/>
    <property type="match status" value="1"/>
</dbReference>
<keyword evidence="1" id="KW-0597">Phosphoprotein</keyword>
<protein>
    <submittedName>
        <fullName evidence="4">LytTR family DNA-binding domain-containing protein</fullName>
    </submittedName>
</protein>
<dbReference type="SUPFAM" id="SSF52172">
    <property type="entry name" value="CheY-like"/>
    <property type="match status" value="1"/>
</dbReference>
<dbReference type="InterPro" id="IPR046947">
    <property type="entry name" value="LytR-like"/>
</dbReference>
<dbReference type="EMBL" id="JAHESF010000003">
    <property type="protein sequence ID" value="MBT1696091.1"/>
    <property type="molecule type" value="Genomic_DNA"/>
</dbReference>
<dbReference type="PANTHER" id="PTHR37299">
    <property type="entry name" value="TRANSCRIPTIONAL REGULATOR-RELATED"/>
    <property type="match status" value="1"/>
</dbReference>
<dbReference type="Pfam" id="PF04397">
    <property type="entry name" value="LytTR"/>
    <property type="match status" value="1"/>
</dbReference>
<dbReference type="GO" id="GO:0003677">
    <property type="term" value="F:DNA binding"/>
    <property type="evidence" value="ECO:0007669"/>
    <property type="project" value="UniProtKB-KW"/>
</dbReference>
<dbReference type="Gene3D" id="2.40.50.1020">
    <property type="entry name" value="LytTr DNA-binding domain"/>
    <property type="match status" value="1"/>
</dbReference>
<name>A0AAP2DGS4_9BACT</name>
<dbReference type="PANTHER" id="PTHR37299:SF1">
    <property type="entry name" value="STAGE 0 SPORULATION PROTEIN A HOMOLOG"/>
    <property type="match status" value="1"/>
</dbReference>
<dbReference type="Gene3D" id="3.40.50.2300">
    <property type="match status" value="1"/>
</dbReference>
<comment type="caution">
    <text evidence="4">The sequence shown here is derived from an EMBL/GenBank/DDBJ whole genome shotgun (WGS) entry which is preliminary data.</text>
</comment>
<sequence length="235" mass="26414">MTLECLIVDDEPIARQIVERYCSYLPELHVIGLCGDALTAKQILSEKDVDVLFLDINMPILDGLAFVKTLKKQPQIIFTTAYKEYAHEAFNVSACDYLLKPFSLERFIQAVDKAKAQLAQSNPSQMVSQSSDLNSFFIKSEGKILKFDADDVLYAEAQGNHVKIVAGQGTVTTTITFAAFEEQLPKPDFIRVHRSFIINKSKIRMIEGNRVMIGKIEIPIGANYKEQFFKAIGIK</sequence>
<dbReference type="RefSeq" id="WP_254161063.1">
    <property type="nucleotide sequence ID" value="NZ_JAHESF010000003.1"/>
</dbReference>
<dbReference type="GO" id="GO:0000156">
    <property type="term" value="F:phosphorelay response regulator activity"/>
    <property type="evidence" value="ECO:0007669"/>
    <property type="project" value="InterPro"/>
</dbReference>
<dbReference type="InterPro" id="IPR007492">
    <property type="entry name" value="LytTR_DNA-bd_dom"/>
</dbReference>
<dbReference type="Proteomes" id="UP001319200">
    <property type="component" value="Unassembled WGS sequence"/>
</dbReference>
<keyword evidence="5" id="KW-1185">Reference proteome</keyword>
<feature type="domain" description="HTH LytTR-type" evidence="3">
    <location>
        <begin position="136"/>
        <end position="207"/>
    </location>
</feature>
<reference evidence="4 5" key="1">
    <citation type="submission" date="2021-05" db="EMBL/GenBank/DDBJ databases">
        <title>A Polyphasic approach of four new species of the genus Ohtaekwangia: Ohtaekwangia histidinii sp. nov., Ohtaekwangia cretensis sp. nov., Ohtaekwangia indiensis sp. nov., Ohtaekwangia reichenbachii sp. nov. from diverse environment.</title>
        <authorList>
            <person name="Octaviana S."/>
        </authorList>
    </citation>
    <scope>NUCLEOTIDE SEQUENCE [LARGE SCALE GENOMIC DNA]</scope>
    <source>
        <strain evidence="4 5">PWU4</strain>
    </source>
</reference>